<evidence type="ECO:0000256" key="1">
    <source>
        <dbReference type="SAM" id="MobiDB-lite"/>
    </source>
</evidence>
<keyword evidence="4" id="KW-1185">Reference proteome</keyword>
<feature type="compositionally biased region" description="Low complexity" evidence="1">
    <location>
        <begin position="168"/>
        <end position="181"/>
    </location>
</feature>
<organism evidence="3 4">
    <name type="scientific">Trichoplax adhaerens</name>
    <name type="common">Trichoplax reptans</name>
    <dbReference type="NCBI Taxonomy" id="10228"/>
    <lineage>
        <taxon>Eukaryota</taxon>
        <taxon>Metazoa</taxon>
        <taxon>Placozoa</taxon>
        <taxon>Uniplacotomia</taxon>
        <taxon>Trichoplacea</taxon>
        <taxon>Trichoplacidae</taxon>
        <taxon>Trichoplax</taxon>
    </lineage>
</organism>
<feature type="region of interest" description="Disordered" evidence="1">
    <location>
        <begin position="124"/>
        <end position="185"/>
    </location>
</feature>
<dbReference type="HOGENOM" id="CLU_814647_0_0_1"/>
<gene>
    <name evidence="3" type="ORF">TRIADDRAFT_57052</name>
</gene>
<dbReference type="RefSeq" id="XP_002113170.1">
    <property type="nucleotide sequence ID" value="XM_002113134.1"/>
</dbReference>
<name>B3S0H6_TRIAD</name>
<keyword evidence="2" id="KW-1133">Transmembrane helix</keyword>
<dbReference type="KEGG" id="tad:TRIADDRAFT_57052"/>
<evidence type="ECO:0000313" key="3">
    <source>
        <dbReference type="EMBL" id="EDV23644.1"/>
    </source>
</evidence>
<protein>
    <submittedName>
        <fullName evidence="3">Uncharacterized protein</fullName>
    </submittedName>
</protein>
<dbReference type="CTD" id="6754382"/>
<dbReference type="Proteomes" id="UP000009022">
    <property type="component" value="Unassembled WGS sequence"/>
</dbReference>
<feature type="region of interest" description="Disordered" evidence="1">
    <location>
        <begin position="304"/>
        <end position="341"/>
    </location>
</feature>
<dbReference type="EMBL" id="DS985246">
    <property type="protein sequence ID" value="EDV23644.1"/>
    <property type="molecule type" value="Genomic_DNA"/>
</dbReference>
<dbReference type="GeneID" id="6754382"/>
<keyword evidence="2" id="KW-0472">Membrane</keyword>
<reference evidence="3 4" key="1">
    <citation type="journal article" date="2008" name="Nature">
        <title>The Trichoplax genome and the nature of placozoans.</title>
        <authorList>
            <person name="Srivastava M."/>
            <person name="Begovic E."/>
            <person name="Chapman J."/>
            <person name="Putnam N.H."/>
            <person name="Hellsten U."/>
            <person name="Kawashima T."/>
            <person name="Kuo A."/>
            <person name="Mitros T."/>
            <person name="Salamov A."/>
            <person name="Carpenter M.L."/>
            <person name="Signorovitch A.Y."/>
            <person name="Moreno M.A."/>
            <person name="Kamm K."/>
            <person name="Grimwood J."/>
            <person name="Schmutz J."/>
            <person name="Shapiro H."/>
            <person name="Grigoriev I.V."/>
            <person name="Buss L.W."/>
            <person name="Schierwater B."/>
            <person name="Dellaporta S.L."/>
            <person name="Rokhsar D.S."/>
        </authorList>
    </citation>
    <scope>NUCLEOTIDE SEQUENCE [LARGE SCALE GENOMIC DNA]</scope>
    <source>
        <strain evidence="3 4">Grell-BS-1999</strain>
    </source>
</reference>
<dbReference type="InParanoid" id="B3S0H6"/>
<dbReference type="AlphaFoldDB" id="B3S0H6"/>
<keyword evidence="2" id="KW-0812">Transmembrane</keyword>
<evidence type="ECO:0000256" key="2">
    <source>
        <dbReference type="SAM" id="Phobius"/>
    </source>
</evidence>
<accession>B3S0H6</accession>
<feature type="transmembrane region" description="Helical" evidence="2">
    <location>
        <begin position="43"/>
        <end position="75"/>
    </location>
</feature>
<evidence type="ECO:0000313" key="4">
    <source>
        <dbReference type="Proteomes" id="UP000009022"/>
    </source>
</evidence>
<feature type="compositionally biased region" description="Low complexity" evidence="1">
    <location>
        <begin position="312"/>
        <end position="324"/>
    </location>
</feature>
<proteinExistence type="predicted"/>
<sequence length="341" mass="37090">MTTTVLCIDNRRNAAIFNLQLIAILTNGVFISNTTSFQLAETVAALAVLTTLEIAGIVCGILLLLVMAVCAVYVYRKIHLNHQINQPLSTRKLYVDDIPLVEAQETAINFSLFSHRARSNNVSLEPIKESGEDIGPTEYGSDDNDIDENSDSFDTPPEVVEEIIAPVSSNRNSQPPSRSASIGSKLSKKSVNFNEEIRGNVTVTTVEMNGELYEIHEGEFSFDPNCSNGDDNIVGRPRNIVNAIIITYPRRYIIIFAKADIKSSRATFFFSGSDITISTTITDYAINTTATLSISIIATLPLSESPSSNNKTVETTSESPTESTDSALSSAPLLQHQSASE</sequence>
<feature type="compositionally biased region" description="Acidic residues" evidence="1">
    <location>
        <begin position="140"/>
        <end position="151"/>
    </location>
</feature>
<feature type="transmembrane region" description="Helical" evidence="2">
    <location>
        <begin position="12"/>
        <end position="31"/>
    </location>
</feature>